<evidence type="ECO:0000256" key="2">
    <source>
        <dbReference type="ARBA" id="ARBA00023125"/>
    </source>
</evidence>
<dbReference type="RefSeq" id="WP_215626749.1">
    <property type="nucleotide sequence ID" value="NZ_CP067089.2"/>
</dbReference>
<dbReference type="AlphaFoldDB" id="A0A7T7XN97"/>
<evidence type="ECO:0000259" key="4">
    <source>
        <dbReference type="PROSITE" id="PS51000"/>
    </source>
</evidence>
<dbReference type="Pfam" id="PF08220">
    <property type="entry name" value="HTH_DeoR"/>
    <property type="match status" value="1"/>
</dbReference>
<dbReference type="InterPro" id="IPR050313">
    <property type="entry name" value="Carb_Metab_HTH_regulators"/>
</dbReference>
<keyword evidence="1" id="KW-0805">Transcription regulation</keyword>
<evidence type="ECO:0000313" key="5">
    <source>
        <dbReference type="EMBL" id="QQO09446.1"/>
    </source>
</evidence>
<dbReference type="PRINTS" id="PR00037">
    <property type="entry name" value="HTHLACR"/>
</dbReference>
<dbReference type="GO" id="GO:0003677">
    <property type="term" value="F:DNA binding"/>
    <property type="evidence" value="ECO:0007669"/>
    <property type="project" value="UniProtKB-KW"/>
</dbReference>
<dbReference type="Gene3D" id="3.40.50.1360">
    <property type="match status" value="1"/>
</dbReference>
<dbReference type="InterPro" id="IPR014036">
    <property type="entry name" value="DeoR-like_C"/>
</dbReference>
<keyword evidence="2" id="KW-0238">DNA-binding</keyword>
<protein>
    <submittedName>
        <fullName evidence="5">DeoR/GlpR transcriptional regulator</fullName>
    </submittedName>
</protein>
<dbReference type="InterPro" id="IPR036388">
    <property type="entry name" value="WH-like_DNA-bd_sf"/>
</dbReference>
<dbReference type="Gene3D" id="1.10.10.10">
    <property type="entry name" value="Winged helix-like DNA-binding domain superfamily/Winged helix DNA-binding domain"/>
    <property type="match status" value="1"/>
</dbReference>
<feature type="domain" description="HTH deoR-type" evidence="4">
    <location>
        <begin position="4"/>
        <end position="59"/>
    </location>
</feature>
<keyword evidence="3" id="KW-0804">Transcription</keyword>
<dbReference type="InterPro" id="IPR037171">
    <property type="entry name" value="NagB/RpiA_transferase-like"/>
</dbReference>
<organism evidence="5 6">
    <name type="scientific">Breznakiella homolactica</name>
    <dbReference type="NCBI Taxonomy" id="2798577"/>
    <lineage>
        <taxon>Bacteria</taxon>
        <taxon>Pseudomonadati</taxon>
        <taxon>Spirochaetota</taxon>
        <taxon>Spirochaetia</taxon>
        <taxon>Spirochaetales</taxon>
        <taxon>Breznakiellaceae</taxon>
        <taxon>Breznakiella</taxon>
    </lineage>
</organism>
<keyword evidence="6" id="KW-1185">Reference proteome</keyword>
<evidence type="ECO:0000256" key="1">
    <source>
        <dbReference type="ARBA" id="ARBA00023015"/>
    </source>
</evidence>
<dbReference type="InterPro" id="IPR036390">
    <property type="entry name" value="WH_DNA-bd_sf"/>
</dbReference>
<dbReference type="PANTHER" id="PTHR30363">
    <property type="entry name" value="HTH-TYPE TRANSCRIPTIONAL REGULATOR SRLR-RELATED"/>
    <property type="match status" value="1"/>
</dbReference>
<dbReference type="Proteomes" id="UP000595917">
    <property type="component" value="Chromosome"/>
</dbReference>
<dbReference type="EMBL" id="CP067089">
    <property type="protein sequence ID" value="QQO09446.1"/>
    <property type="molecule type" value="Genomic_DNA"/>
</dbReference>
<dbReference type="GO" id="GO:0003700">
    <property type="term" value="F:DNA-binding transcription factor activity"/>
    <property type="evidence" value="ECO:0007669"/>
    <property type="project" value="InterPro"/>
</dbReference>
<dbReference type="Pfam" id="PF00455">
    <property type="entry name" value="DeoRC"/>
    <property type="match status" value="1"/>
</dbReference>
<proteinExistence type="predicted"/>
<dbReference type="SUPFAM" id="SSF46785">
    <property type="entry name" value="Winged helix' DNA-binding domain"/>
    <property type="match status" value="1"/>
</dbReference>
<dbReference type="InterPro" id="IPR018356">
    <property type="entry name" value="Tscrpt_reg_HTH_DeoR_CS"/>
</dbReference>
<sequence>MENLNSRQRQLVELVQSFHFMTIKQLALKLQVSEMTIRRDIILLSEKKLITQVYGGVTAVEPEEAEKNYSIAQAQSHNTNLKYRMALKAVEMLGPGEVVFLDSGTTIQTMAEQIPSDAAHTLITASFNTLEVIVKLQNCTVISPGGVYAPKPRMFYNHDSADFIKRYRATKCFIGTTGYDIALGLTCGYQEDVPLKQAMIQSSKEKILLLDSSKYDKVSTHVFAKIEDFSMVITDDGISEEYASFIREKGITLAIV</sequence>
<accession>A0A7T7XN97</accession>
<dbReference type="PROSITE" id="PS51000">
    <property type="entry name" value="HTH_DEOR_2"/>
    <property type="match status" value="1"/>
</dbReference>
<reference evidence="5" key="1">
    <citation type="submission" date="2021-01" db="EMBL/GenBank/DDBJ databases">
        <title>Description of Breznakiella homolactica.</title>
        <authorList>
            <person name="Song Y."/>
            <person name="Brune A."/>
        </authorList>
    </citation>
    <scope>NUCLEOTIDE SEQUENCE</scope>
    <source>
        <strain evidence="5">RmG30</strain>
    </source>
</reference>
<evidence type="ECO:0000313" key="6">
    <source>
        <dbReference type="Proteomes" id="UP000595917"/>
    </source>
</evidence>
<gene>
    <name evidence="5" type="ORF">JFL75_00550</name>
</gene>
<dbReference type="PROSITE" id="PS00894">
    <property type="entry name" value="HTH_DEOR_1"/>
    <property type="match status" value="1"/>
</dbReference>
<dbReference type="InterPro" id="IPR001034">
    <property type="entry name" value="DeoR_HTH"/>
</dbReference>
<dbReference type="PANTHER" id="PTHR30363:SF44">
    <property type="entry name" value="AGA OPERON TRANSCRIPTIONAL REPRESSOR-RELATED"/>
    <property type="match status" value="1"/>
</dbReference>
<evidence type="ECO:0000256" key="3">
    <source>
        <dbReference type="ARBA" id="ARBA00023163"/>
    </source>
</evidence>
<dbReference type="SUPFAM" id="SSF100950">
    <property type="entry name" value="NagB/RpiA/CoA transferase-like"/>
    <property type="match status" value="1"/>
</dbReference>
<dbReference type="KEGG" id="bhc:JFL75_00550"/>
<name>A0A7T7XN97_9SPIR</name>
<dbReference type="SMART" id="SM00420">
    <property type="entry name" value="HTH_DEOR"/>
    <property type="match status" value="1"/>
</dbReference>
<dbReference type="SMART" id="SM01134">
    <property type="entry name" value="DeoRC"/>
    <property type="match status" value="1"/>
</dbReference>